<proteinExistence type="predicted"/>
<dbReference type="Proteomes" id="UP001295794">
    <property type="component" value="Unassembled WGS sequence"/>
</dbReference>
<evidence type="ECO:0000313" key="2">
    <source>
        <dbReference type="EMBL" id="CAK5280119.1"/>
    </source>
</evidence>
<dbReference type="EMBL" id="CAVNYO010000440">
    <property type="protein sequence ID" value="CAK5280119.1"/>
    <property type="molecule type" value="Genomic_DNA"/>
</dbReference>
<evidence type="ECO:0000313" key="3">
    <source>
        <dbReference type="Proteomes" id="UP001295794"/>
    </source>
</evidence>
<keyword evidence="3" id="KW-1185">Reference proteome</keyword>
<reference evidence="2" key="1">
    <citation type="submission" date="2023-11" db="EMBL/GenBank/DDBJ databases">
        <authorList>
            <person name="De Vega J J."/>
            <person name="De Vega J J."/>
        </authorList>
    </citation>
    <scope>NUCLEOTIDE SEQUENCE</scope>
</reference>
<gene>
    <name evidence="2" type="ORF">MYCIT1_LOCUS30553</name>
</gene>
<sequence length="234" mass="25206">MLAIGFFLAAASLPFSYAATATSQLLLDASDPSLVFSAGWTTQFSNASGSDYLQTDTVLGSLTASLPANTSSVSFVAYPRAGGSSYGYTVDCQNDCILTTVSATDPSAGNPSFVQASTLFSLNLDPSFEHILRVYNIPSNLPGGHSEITFDHLAVDVQDNAQGGFQSSNACFFWTDYICVQHWNGRESIKHRVAFQQCSRCTCNYDGGNHTDKQCPKLDITDHKQSNLIAGRVR</sequence>
<feature type="signal peptide" evidence="1">
    <location>
        <begin position="1"/>
        <end position="18"/>
    </location>
</feature>
<name>A0AAD2K5I4_9AGAR</name>
<protein>
    <submittedName>
        <fullName evidence="2">Uncharacterized protein</fullName>
    </submittedName>
</protein>
<dbReference type="AlphaFoldDB" id="A0AAD2K5I4"/>
<feature type="chain" id="PRO_5042029334" evidence="1">
    <location>
        <begin position="19"/>
        <end position="234"/>
    </location>
</feature>
<accession>A0AAD2K5I4</accession>
<evidence type="ECO:0000256" key="1">
    <source>
        <dbReference type="SAM" id="SignalP"/>
    </source>
</evidence>
<keyword evidence="1" id="KW-0732">Signal</keyword>
<organism evidence="2 3">
    <name type="scientific">Mycena citricolor</name>
    <dbReference type="NCBI Taxonomy" id="2018698"/>
    <lineage>
        <taxon>Eukaryota</taxon>
        <taxon>Fungi</taxon>
        <taxon>Dikarya</taxon>
        <taxon>Basidiomycota</taxon>
        <taxon>Agaricomycotina</taxon>
        <taxon>Agaricomycetes</taxon>
        <taxon>Agaricomycetidae</taxon>
        <taxon>Agaricales</taxon>
        <taxon>Marasmiineae</taxon>
        <taxon>Mycenaceae</taxon>
        <taxon>Mycena</taxon>
    </lineage>
</organism>
<comment type="caution">
    <text evidence="2">The sequence shown here is derived from an EMBL/GenBank/DDBJ whole genome shotgun (WGS) entry which is preliminary data.</text>
</comment>